<name>A0A8S5UE23_9CAUD</name>
<dbReference type="EMBL" id="BK016070">
    <property type="protein sequence ID" value="DAF92692.1"/>
    <property type="molecule type" value="Genomic_DNA"/>
</dbReference>
<proteinExistence type="predicted"/>
<evidence type="ECO:0000313" key="1">
    <source>
        <dbReference type="EMBL" id="DAF92692.1"/>
    </source>
</evidence>
<keyword evidence="1" id="KW-0346">Stress response</keyword>
<sequence>MIKPSKKKIKRNYYKVFDRNAEIIDELIKMSNSISEKLDEIITKTNELEKALKGSKEVKDDDRTNYK</sequence>
<protein>
    <submittedName>
        <fullName evidence="1">Heat shock factor binding protein 1</fullName>
    </submittedName>
</protein>
<accession>A0A8S5UE23</accession>
<reference evidence="1" key="1">
    <citation type="journal article" date="2021" name="Proc. Natl. Acad. Sci. U.S.A.">
        <title>A Catalog of Tens of Thousands of Viruses from Human Metagenomes Reveals Hidden Associations with Chronic Diseases.</title>
        <authorList>
            <person name="Tisza M.J."/>
            <person name="Buck C.B."/>
        </authorList>
    </citation>
    <scope>NUCLEOTIDE SEQUENCE</scope>
    <source>
        <strain evidence="1">Ct1AP5</strain>
    </source>
</reference>
<organism evidence="1">
    <name type="scientific">Myoviridae sp. ct1AP5</name>
    <dbReference type="NCBI Taxonomy" id="2825017"/>
    <lineage>
        <taxon>Viruses</taxon>
        <taxon>Duplodnaviria</taxon>
        <taxon>Heunggongvirae</taxon>
        <taxon>Uroviricota</taxon>
        <taxon>Caudoviricetes</taxon>
    </lineage>
</organism>